<evidence type="ECO:0000256" key="5">
    <source>
        <dbReference type="ARBA" id="ARBA00022723"/>
    </source>
</evidence>
<evidence type="ECO:0000256" key="4">
    <source>
        <dbReference type="ARBA" id="ARBA00022617"/>
    </source>
</evidence>
<keyword evidence="3" id="KW-0575">Peroxidase</keyword>
<dbReference type="Gene3D" id="3.40.50.880">
    <property type="match status" value="1"/>
</dbReference>
<keyword evidence="5" id="KW-0479">Metal-binding</keyword>
<feature type="domain" description="Large catalase C-terminal" evidence="9">
    <location>
        <begin position="2"/>
        <end position="113"/>
    </location>
</feature>
<dbReference type="PANTHER" id="PTHR42821:SF1">
    <property type="entry name" value="CATALASE-B"/>
    <property type="match status" value="1"/>
</dbReference>
<dbReference type="EC" id="1.11.1.6" evidence="2"/>
<dbReference type="InterPro" id="IPR024712">
    <property type="entry name" value="Catalase_clade2"/>
</dbReference>
<keyword evidence="7" id="KW-0408">Iron</keyword>
<keyword evidence="6" id="KW-0560">Oxidoreductase</keyword>
<dbReference type="InterPro" id="IPR041399">
    <property type="entry name" value="Catalase_large_C"/>
</dbReference>
<gene>
    <name evidence="10" type="ORF">GCM10009665_37520</name>
</gene>
<keyword evidence="11" id="KW-1185">Reference proteome</keyword>
<proteinExistence type="predicted"/>
<evidence type="ECO:0000256" key="6">
    <source>
        <dbReference type="ARBA" id="ARBA00023002"/>
    </source>
</evidence>
<evidence type="ECO:0000313" key="11">
    <source>
        <dbReference type="Proteomes" id="UP001500037"/>
    </source>
</evidence>
<protein>
    <recommendedName>
        <fullName evidence="2">catalase</fullName>
        <ecNumber evidence="2">1.11.1.6</ecNumber>
    </recommendedName>
</protein>
<dbReference type="Pfam" id="PF18011">
    <property type="entry name" value="Catalase_C"/>
    <property type="match status" value="1"/>
</dbReference>
<dbReference type="Proteomes" id="UP001500037">
    <property type="component" value="Unassembled WGS sequence"/>
</dbReference>
<dbReference type="InterPro" id="IPR029062">
    <property type="entry name" value="Class_I_gatase-like"/>
</dbReference>
<accession>A0ABP4H1B7</accession>
<name>A0ABP4H1B7_9ACTN</name>
<dbReference type="SUPFAM" id="SSF52317">
    <property type="entry name" value="Class I glutamine amidotransferase-like"/>
    <property type="match status" value="1"/>
</dbReference>
<reference evidence="11" key="1">
    <citation type="journal article" date="2019" name="Int. J. Syst. Evol. Microbiol.">
        <title>The Global Catalogue of Microorganisms (GCM) 10K type strain sequencing project: providing services to taxonomists for standard genome sequencing and annotation.</title>
        <authorList>
            <consortium name="The Broad Institute Genomics Platform"/>
            <consortium name="The Broad Institute Genome Sequencing Center for Infectious Disease"/>
            <person name="Wu L."/>
            <person name="Ma J."/>
        </authorList>
    </citation>
    <scope>NUCLEOTIDE SEQUENCE [LARGE SCALE GENOMIC DNA]</scope>
    <source>
        <strain evidence="11">JCM 13004</strain>
    </source>
</reference>
<evidence type="ECO:0000259" key="9">
    <source>
        <dbReference type="Pfam" id="PF18011"/>
    </source>
</evidence>
<comment type="caution">
    <text evidence="10">The sequence shown here is derived from an EMBL/GenBank/DDBJ whole genome shotgun (WGS) entry which is preliminary data.</text>
</comment>
<sequence>MQRTFGAARSVEFDALLVADAPAPGADDHGARDAKSGAVAGGQPTLDSRVVLLVNEAYRHAKPIAGLADAHALWAAAGVDPQAPGVFSETGGAHAVTALVEQLGTHRVWERFPAAAL</sequence>
<evidence type="ECO:0000256" key="2">
    <source>
        <dbReference type="ARBA" id="ARBA00012314"/>
    </source>
</evidence>
<keyword evidence="4" id="KW-0349">Heme</keyword>
<evidence type="ECO:0000256" key="8">
    <source>
        <dbReference type="ARBA" id="ARBA00023324"/>
    </source>
</evidence>
<evidence type="ECO:0000256" key="7">
    <source>
        <dbReference type="ARBA" id="ARBA00023004"/>
    </source>
</evidence>
<organism evidence="10 11">
    <name type="scientific">Kitasatospora nipponensis</name>
    <dbReference type="NCBI Taxonomy" id="258049"/>
    <lineage>
        <taxon>Bacteria</taxon>
        <taxon>Bacillati</taxon>
        <taxon>Actinomycetota</taxon>
        <taxon>Actinomycetes</taxon>
        <taxon>Kitasatosporales</taxon>
        <taxon>Streptomycetaceae</taxon>
        <taxon>Kitasatospora</taxon>
    </lineage>
</organism>
<evidence type="ECO:0000256" key="3">
    <source>
        <dbReference type="ARBA" id="ARBA00022559"/>
    </source>
</evidence>
<comment type="cofactor">
    <cofactor evidence="1">
        <name>heme</name>
        <dbReference type="ChEBI" id="CHEBI:30413"/>
    </cofactor>
</comment>
<dbReference type="PANTHER" id="PTHR42821">
    <property type="entry name" value="CATALASE"/>
    <property type="match status" value="1"/>
</dbReference>
<evidence type="ECO:0000313" key="10">
    <source>
        <dbReference type="EMBL" id="GAA1243209.1"/>
    </source>
</evidence>
<evidence type="ECO:0000256" key="1">
    <source>
        <dbReference type="ARBA" id="ARBA00001971"/>
    </source>
</evidence>
<dbReference type="RefSeq" id="WP_344442871.1">
    <property type="nucleotide sequence ID" value="NZ_BAAALF010000063.1"/>
</dbReference>
<keyword evidence="8" id="KW-0376">Hydrogen peroxide</keyword>
<dbReference type="EMBL" id="BAAALF010000063">
    <property type="protein sequence ID" value="GAA1243209.1"/>
    <property type="molecule type" value="Genomic_DNA"/>
</dbReference>